<accession>A0A3E2BLT3</accession>
<evidence type="ECO:0000259" key="3">
    <source>
        <dbReference type="Pfam" id="PF00291"/>
    </source>
</evidence>
<reference evidence="4 5" key="1">
    <citation type="submission" date="2018-08" db="EMBL/GenBank/DDBJ databases">
        <title>Genome analysis of the thermophilic bacterium of the candidate phylum Aminicenantes from deep subsurface aquifer revealed its physiology and ecological role.</title>
        <authorList>
            <person name="Kadnikov V.V."/>
            <person name="Mardanov A.V."/>
            <person name="Beletsky A.V."/>
            <person name="Karnachuk O.V."/>
            <person name="Ravin N.V."/>
        </authorList>
    </citation>
    <scope>NUCLEOTIDE SEQUENCE [LARGE SCALE GENOMIC DNA]</scope>
    <source>
        <strain evidence="4">BY38</strain>
    </source>
</reference>
<evidence type="ECO:0000256" key="2">
    <source>
        <dbReference type="ARBA" id="ARBA00022898"/>
    </source>
</evidence>
<dbReference type="PANTHER" id="PTHR10314">
    <property type="entry name" value="CYSTATHIONINE BETA-SYNTHASE"/>
    <property type="match status" value="1"/>
</dbReference>
<dbReference type="InterPro" id="IPR036052">
    <property type="entry name" value="TrpB-like_PALP_sf"/>
</dbReference>
<organism evidence="4 5">
    <name type="scientific">Candidatus Saccharicenans subterraneus</name>
    <dbReference type="NCBI Taxonomy" id="2508984"/>
    <lineage>
        <taxon>Bacteria</taxon>
        <taxon>Candidatus Aminicenantota</taxon>
        <taxon>Candidatus Aminicenantia</taxon>
        <taxon>Candidatus Aminicenantales</taxon>
        <taxon>Candidatus Saccharicenantaceae</taxon>
        <taxon>Candidatus Saccharicenans</taxon>
    </lineage>
</organism>
<dbReference type="SUPFAM" id="SSF53686">
    <property type="entry name" value="Tryptophan synthase beta subunit-like PLP-dependent enzymes"/>
    <property type="match status" value="1"/>
</dbReference>
<evidence type="ECO:0000313" key="5">
    <source>
        <dbReference type="Proteomes" id="UP000257323"/>
    </source>
</evidence>
<dbReference type="InterPro" id="IPR001926">
    <property type="entry name" value="TrpB-like_PALP"/>
</dbReference>
<dbReference type="EMBL" id="QUAH01000007">
    <property type="protein sequence ID" value="RFT15654.1"/>
    <property type="molecule type" value="Genomic_DNA"/>
</dbReference>
<evidence type="ECO:0000313" key="4">
    <source>
        <dbReference type="EMBL" id="RFT15654.1"/>
    </source>
</evidence>
<gene>
    <name evidence="4" type="ORF">OP8BY_0029</name>
</gene>
<dbReference type="CDD" id="cd01561">
    <property type="entry name" value="CBS_like"/>
    <property type="match status" value="1"/>
</dbReference>
<name>A0A3E2BLT3_9BACT</name>
<dbReference type="GO" id="GO:1901605">
    <property type="term" value="P:alpha-amino acid metabolic process"/>
    <property type="evidence" value="ECO:0007669"/>
    <property type="project" value="UniProtKB-ARBA"/>
</dbReference>
<dbReference type="Pfam" id="PF00291">
    <property type="entry name" value="PALP"/>
    <property type="match status" value="1"/>
</dbReference>
<proteinExistence type="predicted"/>
<keyword evidence="2" id="KW-0663">Pyridoxal phosphate</keyword>
<sequence length="312" mass="33308">MTGKAVGSILEAIGQTPVVRLRKIVPENAAEVLVKLEYYNPTGSYKDRFALAMIEEAEKRGDLRPGMSVVEYTGGSTGSSLAMVCAVKGYRFRAVSSDAFAREKLQTMKAFGADLTIIPSQGGRVTPDLTPRMIEAARRITESEPGYFTNQLYNEDGLKGYEKIGEELLSQVDGPLDVFCAAVGTAHMLMGVARVLRRESPETRVVVLEPAESAVISGGQPGSHRVEGIGIGFVPPLLDKNLYDRAMAVAEKEAREIVGRLAREEGIFAGTSSGLNVAGALKLAAELGPGHRVVTVAVDTGLKYLTGSTFSV</sequence>
<comment type="cofactor">
    <cofactor evidence="1">
        <name>pyridoxal 5'-phosphate</name>
        <dbReference type="ChEBI" id="CHEBI:597326"/>
    </cofactor>
</comment>
<dbReference type="Gene3D" id="3.40.50.1100">
    <property type="match status" value="2"/>
</dbReference>
<dbReference type="AlphaFoldDB" id="A0A3E2BLT3"/>
<dbReference type="Proteomes" id="UP000257323">
    <property type="component" value="Unassembled WGS sequence"/>
</dbReference>
<dbReference type="InterPro" id="IPR050214">
    <property type="entry name" value="Cys_Synth/Cystath_Beta-Synth"/>
</dbReference>
<evidence type="ECO:0000256" key="1">
    <source>
        <dbReference type="ARBA" id="ARBA00001933"/>
    </source>
</evidence>
<comment type="caution">
    <text evidence="4">The sequence shown here is derived from an EMBL/GenBank/DDBJ whole genome shotgun (WGS) entry which is preliminary data.</text>
</comment>
<feature type="domain" description="Tryptophan synthase beta chain-like PALP" evidence="3">
    <location>
        <begin position="10"/>
        <end position="297"/>
    </location>
</feature>
<protein>
    <submittedName>
        <fullName evidence="4">Cysteine synthase</fullName>
    </submittedName>
</protein>